<evidence type="ECO:0000313" key="2">
    <source>
        <dbReference type="Proteomes" id="UP000274448"/>
    </source>
</evidence>
<dbReference type="EMBL" id="KM982403">
    <property type="protein sequence ID" value="AKI80686.1"/>
    <property type="molecule type" value="Genomic_DNA"/>
</dbReference>
<sequence length="74" mass="8994">MLSVSEFLKDFPELYEKIDDSDKDSDDCGYIVRLNLYNDDNWKKCKKIIEKNIFEKYFTNEIFEKLECRFTDGF</sequence>
<protein>
    <submittedName>
        <fullName evidence="1">Uncharacterized protein</fullName>
    </submittedName>
</protein>
<organismHost>
    <name type="scientific">Acanthamoeba polyphaga</name>
    <name type="common">Amoeba</name>
    <dbReference type="NCBI Taxonomy" id="5757"/>
</organismHost>
<evidence type="ECO:0000313" key="1">
    <source>
        <dbReference type="EMBL" id="AKI80686.1"/>
    </source>
</evidence>
<dbReference type="Proteomes" id="UP000274448">
    <property type="component" value="Segment"/>
</dbReference>
<name>A0A0G2YCA9_MIMIV</name>
<proteinExistence type="predicted"/>
<reference evidence="1 2" key="1">
    <citation type="submission" date="2014-10" db="EMBL/GenBank/DDBJ databases">
        <title>Pan-genome analysis of Brazilian lineage A amoebal mimiviruses.</title>
        <authorList>
            <person name="Assis F.L."/>
            <person name="Abrahao J.S."/>
            <person name="Kroon E.G."/>
            <person name="Dornas F.P."/>
            <person name="Andrade K.R."/>
            <person name="Borato P.V.M."/>
            <person name="Pilotto M.R."/>
            <person name="Benamar S."/>
            <person name="LaScola B."/>
            <person name="Colson P."/>
        </authorList>
    </citation>
    <scope>NUCLEOTIDE SEQUENCE [LARGE SCALE GENOMIC DNA]</scope>
    <source>
        <strain evidence="1 2">Amazonia</strain>
    </source>
</reference>
<accession>A0A0G2YCA9</accession>
<organism evidence="1 2">
    <name type="scientific">Acanthamoeba polyphaga mimivirus</name>
    <name type="common">APMV</name>
    <dbReference type="NCBI Taxonomy" id="212035"/>
    <lineage>
        <taxon>Viruses</taxon>
        <taxon>Varidnaviria</taxon>
        <taxon>Bamfordvirae</taxon>
        <taxon>Nucleocytoviricota</taxon>
        <taxon>Megaviricetes</taxon>
        <taxon>Imitervirales</taxon>
        <taxon>Mimiviridae</taxon>
        <taxon>Megamimivirinae</taxon>
        <taxon>Mimivirus</taxon>
        <taxon>Mimivirus bradfordmassiliense</taxon>
    </lineage>
</organism>